<keyword evidence="2" id="KW-1185">Reference proteome</keyword>
<protein>
    <submittedName>
        <fullName evidence="1">Uncharacterized protein</fullName>
    </submittedName>
</protein>
<gene>
    <name evidence="1" type="ORF">L6164_004940</name>
</gene>
<dbReference type="EMBL" id="CM039428">
    <property type="protein sequence ID" value="KAI4350488.1"/>
    <property type="molecule type" value="Genomic_DNA"/>
</dbReference>
<reference evidence="1 2" key="1">
    <citation type="journal article" date="2022" name="DNA Res.">
        <title>Chromosomal-level genome assembly of the orchid tree Bauhinia variegata (Leguminosae; Cercidoideae) supports the allotetraploid origin hypothesis of Bauhinia.</title>
        <authorList>
            <person name="Zhong Y."/>
            <person name="Chen Y."/>
            <person name="Zheng D."/>
            <person name="Pang J."/>
            <person name="Liu Y."/>
            <person name="Luo S."/>
            <person name="Meng S."/>
            <person name="Qian L."/>
            <person name="Wei D."/>
            <person name="Dai S."/>
            <person name="Zhou R."/>
        </authorList>
    </citation>
    <scope>NUCLEOTIDE SEQUENCE [LARGE SCALE GENOMIC DNA]</scope>
    <source>
        <strain evidence="1">BV-YZ2020</strain>
    </source>
</reference>
<dbReference type="Proteomes" id="UP000828941">
    <property type="component" value="Chromosome 3"/>
</dbReference>
<sequence>MDPKGSKQVANLLSLSQARVQAESQANMGENKPAEIKDFQIVVADKEENKKQLAPKRTSNKDRHTKVEGRGRRIRMPALCAARIFQLTRELGHKSDGETIQWLLQQAEPSIIAATGTGTIPASALAAAGGSVSPQGTSLSAGLHQKIDELGGSNIGSASRTSWAMVGGNLGRPHVATGLWPPVTGFGFQSSSAPSTTNLATESSNYLQKIAFPGYDLPATNMGPMSFTSILGGANQQMPGLELGLSQDGHIGVLNPQALTQIYQQMGQARMQQQQQQQHQHQSSAKDDSQGSGQHEEIDNSENSIGTGFGLPAPSYSFTAVLKSPETGGFARPDSLGLGLNSCLIQRPYYTFLRRTFFFFSPLLILAVGIPWLLEGREMDDEYAKLIRRMNAPRVVIDNDSCEDATVVRVDCVNKHGILLDVVQVFTDINLIIRKAYISSDGVWFMDVFNVIDCNGNKIRDKEVIDYIQRKLENNPSFAPSMRGTVGVVPSEEYTSIELTGTDRPGLLSEVCAVLTDLHCNVVNAEVWTHNTRAAAVVHVTDDASGCAIKDPSRLLTIKESLCNVLGGNNDPKAAKTTVSPPGVTNRDRRLHQIMFADRDYEKVERAGQWGIGDKITFPHVTVLDCIEKDYTVITMRAKDRPKLLFDIVCTLTDMEYVVFHGVVRTERTEAYQEFYIRHVDGLPISSEAERERLVQCLKAAIERRASEGMELELYAEDRVGLLTDITRIFRENSLCIKRAEISTQGGKAKDTFYVTDVSGNPVDPNIIDSIRRQIGHTTLQVKHNSSLSPKPTQGSTMGFLFGNFFKARSFQNFKLIRSYS</sequence>
<comment type="caution">
    <text evidence="1">The sequence shown here is derived from an EMBL/GenBank/DDBJ whole genome shotgun (WGS) entry which is preliminary data.</text>
</comment>
<proteinExistence type="predicted"/>
<organism evidence="1 2">
    <name type="scientific">Bauhinia variegata</name>
    <name type="common">Purple orchid tree</name>
    <name type="synonym">Phanera variegata</name>
    <dbReference type="NCBI Taxonomy" id="167791"/>
    <lineage>
        <taxon>Eukaryota</taxon>
        <taxon>Viridiplantae</taxon>
        <taxon>Streptophyta</taxon>
        <taxon>Embryophyta</taxon>
        <taxon>Tracheophyta</taxon>
        <taxon>Spermatophyta</taxon>
        <taxon>Magnoliopsida</taxon>
        <taxon>eudicotyledons</taxon>
        <taxon>Gunneridae</taxon>
        <taxon>Pentapetalae</taxon>
        <taxon>rosids</taxon>
        <taxon>fabids</taxon>
        <taxon>Fabales</taxon>
        <taxon>Fabaceae</taxon>
        <taxon>Cercidoideae</taxon>
        <taxon>Cercideae</taxon>
        <taxon>Bauhiniinae</taxon>
        <taxon>Bauhinia</taxon>
    </lineage>
</organism>
<accession>A0ACB9PPG3</accession>
<name>A0ACB9PPG3_BAUVA</name>
<evidence type="ECO:0000313" key="1">
    <source>
        <dbReference type="EMBL" id="KAI4350488.1"/>
    </source>
</evidence>
<evidence type="ECO:0000313" key="2">
    <source>
        <dbReference type="Proteomes" id="UP000828941"/>
    </source>
</evidence>